<keyword evidence="6 7" id="KW-0998">Cell outer membrane</keyword>
<dbReference type="NCBIfam" id="TIGR04056">
    <property type="entry name" value="OMP_RagA_SusC"/>
    <property type="match status" value="1"/>
</dbReference>
<keyword evidence="4 7" id="KW-0812">Transmembrane</keyword>
<dbReference type="RefSeq" id="WP_202102012.1">
    <property type="nucleotide sequence ID" value="NZ_JAERTY010000003.1"/>
</dbReference>
<keyword evidence="2 7" id="KW-0813">Transport</keyword>
<dbReference type="Proteomes" id="UP000625283">
    <property type="component" value="Unassembled WGS sequence"/>
</dbReference>
<keyword evidence="8" id="KW-0732">Signal</keyword>
<proteinExistence type="inferred from homology"/>
<dbReference type="SUPFAM" id="SSF56935">
    <property type="entry name" value="Porins"/>
    <property type="match status" value="1"/>
</dbReference>
<keyword evidence="3 7" id="KW-1134">Transmembrane beta strand</keyword>
<dbReference type="Pfam" id="PF07660">
    <property type="entry name" value="STN"/>
    <property type="match status" value="1"/>
</dbReference>
<organism evidence="11 12">
    <name type="scientific">Sphingobacterium faecale</name>
    <dbReference type="NCBI Taxonomy" id="2803775"/>
    <lineage>
        <taxon>Bacteria</taxon>
        <taxon>Pseudomonadati</taxon>
        <taxon>Bacteroidota</taxon>
        <taxon>Sphingobacteriia</taxon>
        <taxon>Sphingobacteriales</taxon>
        <taxon>Sphingobacteriaceae</taxon>
        <taxon>Sphingobacterium</taxon>
    </lineage>
</organism>
<dbReference type="PROSITE" id="PS52016">
    <property type="entry name" value="TONB_DEPENDENT_REC_3"/>
    <property type="match status" value="1"/>
</dbReference>
<evidence type="ECO:0000256" key="4">
    <source>
        <dbReference type="ARBA" id="ARBA00022692"/>
    </source>
</evidence>
<dbReference type="Gene3D" id="2.60.40.1120">
    <property type="entry name" value="Carboxypeptidase-like, regulatory domain"/>
    <property type="match status" value="1"/>
</dbReference>
<name>A0ABS1R0J7_9SPHI</name>
<dbReference type="InterPro" id="IPR011662">
    <property type="entry name" value="Secretin/TonB_short_N"/>
</dbReference>
<keyword evidence="12" id="KW-1185">Reference proteome</keyword>
<evidence type="ECO:0000256" key="3">
    <source>
        <dbReference type="ARBA" id="ARBA00022452"/>
    </source>
</evidence>
<dbReference type="Pfam" id="PF07715">
    <property type="entry name" value="Plug"/>
    <property type="match status" value="1"/>
</dbReference>
<gene>
    <name evidence="11" type="ORF">JKG61_05645</name>
</gene>
<accession>A0ABS1R0J7</accession>
<evidence type="ECO:0000256" key="8">
    <source>
        <dbReference type="SAM" id="SignalP"/>
    </source>
</evidence>
<comment type="subcellular location">
    <subcellularLocation>
        <location evidence="1 7">Cell outer membrane</location>
        <topology evidence="1 7">Multi-pass membrane protein</topology>
    </subcellularLocation>
</comment>
<evidence type="ECO:0000256" key="6">
    <source>
        <dbReference type="ARBA" id="ARBA00023237"/>
    </source>
</evidence>
<evidence type="ECO:0000256" key="1">
    <source>
        <dbReference type="ARBA" id="ARBA00004571"/>
    </source>
</evidence>
<dbReference type="InterPro" id="IPR036942">
    <property type="entry name" value="Beta-barrel_TonB_sf"/>
</dbReference>
<dbReference type="InterPro" id="IPR037066">
    <property type="entry name" value="Plug_dom_sf"/>
</dbReference>
<evidence type="ECO:0000313" key="12">
    <source>
        <dbReference type="Proteomes" id="UP000625283"/>
    </source>
</evidence>
<evidence type="ECO:0000256" key="7">
    <source>
        <dbReference type="PROSITE-ProRule" id="PRU01360"/>
    </source>
</evidence>
<evidence type="ECO:0000313" key="11">
    <source>
        <dbReference type="EMBL" id="MBL1408229.1"/>
    </source>
</evidence>
<dbReference type="NCBIfam" id="TIGR04057">
    <property type="entry name" value="SusC_RagA_signa"/>
    <property type="match status" value="1"/>
</dbReference>
<protein>
    <submittedName>
        <fullName evidence="11">SusC/RagA family TonB-linked outer membrane protein</fullName>
    </submittedName>
</protein>
<evidence type="ECO:0000259" key="9">
    <source>
        <dbReference type="Pfam" id="PF07660"/>
    </source>
</evidence>
<dbReference type="SUPFAM" id="SSF49464">
    <property type="entry name" value="Carboxypeptidase regulatory domain-like"/>
    <property type="match status" value="1"/>
</dbReference>
<sequence>MKLTLIALLLFLVQATASVRSQTLTLHFTNSPLEQVLTEVKKQTGYSYIANARLLKEAAKVTVSVRNVHVDDALRSIFKDQKLSAELRNGVILIESKKTEVKVVRQVIDQDLIRGRVTNEKGEPLTGASVCVLDSNKERTSKQTNTDSDGRFELKDISEGQLLEISYLGHRPIQRHAKGTMGTIVLQPIHAEVEEIVVNAGYYTVKDRERTGSIARVTAKDIELHPVLNPLQALQGRMAGVSITQNTGVAGGGFDIQIRGRNSLMRGGNSPLYIIDGIPFTENSARSLAGGILPLAETNPLNTINPSDIESIEVLKDADATAIYGSRAANGVVLVTTKSGKSGKTKLTINSSMAVSKVPKFLKVMETKQYLAVRETALKNDNIYDYPDNAFDLDGTWDKNRFTDWQQELIGKTARSNTIQAGLSGGSQYTNFMISGNHNKETPVFPGDFGYKRNTLSFFLRHQDKTEKLQLNFSANYNTQKNNLLTLDLTTISRNLVPVAPELYLPDGSLNWQDNTFDNPLAQLNNRYESSSRGLSSNLNLEYRFHPLINIKLNGGYSDSRVEQYSIALNTRFNPSYGYGPDRTNVQHATSNSNSWIIEPQINGRFHWNKHQLSYILGSTFQENNFTSFSLYASGFTTNSFVHNLRSASTVEVNSQLNSLYRYSALFSRLNYGYSDKYYINLTARRDGSSRFGENYKFGNFGAVGFAWILSEESAFNNIDWLNLLKIRSSFGITGSDNIGDYGYLDTYTVARGKYDNITGLYPSRLFNPDFSWEKTQKFELALESRVLTDRFSSSLAWYSNKSSNQLVGIPLPGTTGFTSIQSNLNAQVENKGFEITFKSQNIRNKYWSWSTDFNISVPKNKLVSFPNLEGSTYSNQYVIGQPINIVKLYKYQGIDSKRGIYTFKDFNEDGFLSANDDKKVIESFFPKFFGGLANTFNHKNVSLSFLFQFVKQRNYNHLYLFNRPGGFNNSSIDYYQNTWTPDNLSADYQKLTTNDPELIKAFYDYKESDKVVSDASFIRLKNLNLSYSLPASSIKGIEAMLYFQAQNLWTLTKYKGYDPEFSTTGFLPPLRTFAFGINLTF</sequence>
<dbReference type="InterPro" id="IPR039426">
    <property type="entry name" value="TonB-dep_rcpt-like"/>
</dbReference>
<evidence type="ECO:0000256" key="2">
    <source>
        <dbReference type="ARBA" id="ARBA00022448"/>
    </source>
</evidence>
<comment type="caution">
    <text evidence="11">The sequence shown here is derived from an EMBL/GenBank/DDBJ whole genome shotgun (WGS) entry which is preliminary data.</text>
</comment>
<evidence type="ECO:0000259" key="10">
    <source>
        <dbReference type="Pfam" id="PF07715"/>
    </source>
</evidence>
<reference evidence="11 12" key="1">
    <citation type="submission" date="2021-01" db="EMBL/GenBank/DDBJ databases">
        <title>C459-1 draft genome sequence.</title>
        <authorList>
            <person name="Zhang X.-F."/>
        </authorList>
    </citation>
    <scope>NUCLEOTIDE SEQUENCE [LARGE SCALE GENOMIC DNA]</scope>
    <source>
        <strain evidence="12">C459-1</strain>
    </source>
</reference>
<keyword evidence="5 7" id="KW-0472">Membrane</keyword>
<feature type="signal peptide" evidence="8">
    <location>
        <begin position="1"/>
        <end position="17"/>
    </location>
</feature>
<feature type="chain" id="PRO_5045558246" evidence="8">
    <location>
        <begin position="18"/>
        <end position="1082"/>
    </location>
</feature>
<evidence type="ECO:0000256" key="5">
    <source>
        <dbReference type="ARBA" id="ARBA00023136"/>
    </source>
</evidence>
<feature type="domain" description="TonB-dependent receptor plug" evidence="10">
    <location>
        <begin position="208"/>
        <end position="332"/>
    </location>
</feature>
<comment type="similarity">
    <text evidence="7">Belongs to the TonB-dependent receptor family.</text>
</comment>
<dbReference type="Gene3D" id="2.40.170.20">
    <property type="entry name" value="TonB-dependent receptor, beta-barrel domain"/>
    <property type="match status" value="1"/>
</dbReference>
<dbReference type="EMBL" id="JAERTY010000003">
    <property type="protein sequence ID" value="MBL1408229.1"/>
    <property type="molecule type" value="Genomic_DNA"/>
</dbReference>
<dbReference type="Pfam" id="PF13620">
    <property type="entry name" value="CarboxypepD_reg"/>
    <property type="match status" value="1"/>
</dbReference>
<dbReference type="InterPro" id="IPR023996">
    <property type="entry name" value="TonB-dep_OMP_SusC/RagA"/>
</dbReference>
<dbReference type="Gene3D" id="2.170.130.10">
    <property type="entry name" value="TonB-dependent receptor, plug domain"/>
    <property type="match status" value="1"/>
</dbReference>
<dbReference type="InterPro" id="IPR008969">
    <property type="entry name" value="CarboxyPept-like_regulatory"/>
</dbReference>
<dbReference type="InterPro" id="IPR023997">
    <property type="entry name" value="TonB-dep_OMP_SusC/RagA_CS"/>
</dbReference>
<feature type="domain" description="Secretin/TonB short N-terminal" evidence="9">
    <location>
        <begin position="46"/>
        <end position="97"/>
    </location>
</feature>
<dbReference type="InterPro" id="IPR012910">
    <property type="entry name" value="Plug_dom"/>
</dbReference>